<evidence type="ECO:0000313" key="2">
    <source>
        <dbReference type="EMBL" id="MCI29614.1"/>
    </source>
</evidence>
<feature type="compositionally biased region" description="Acidic residues" evidence="1">
    <location>
        <begin position="13"/>
        <end position="26"/>
    </location>
</feature>
<comment type="caution">
    <text evidence="2">The sequence shown here is derived from an EMBL/GenBank/DDBJ whole genome shotgun (WGS) entry which is preliminary data.</text>
</comment>
<dbReference type="Proteomes" id="UP000265520">
    <property type="component" value="Unassembled WGS sequence"/>
</dbReference>
<feature type="non-terminal residue" evidence="2">
    <location>
        <position position="50"/>
    </location>
</feature>
<evidence type="ECO:0000313" key="3">
    <source>
        <dbReference type="Proteomes" id="UP000265520"/>
    </source>
</evidence>
<proteinExistence type="predicted"/>
<name>A0A392R0K0_9FABA</name>
<organism evidence="2 3">
    <name type="scientific">Trifolium medium</name>
    <dbReference type="NCBI Taxonomy" id="97028"/>
    <lineage>
        <taxon>Eukaryota</taxon>
        <taxon>Viridiplantae</taxon>
        <taxon>Streptophyta</taxon>
        <taxon>Embryophyta</taxon>
        <taxon>Tracheophyta</taxon>
        <taxon>Spermatophyta</taxon>
        <taxon>Magnoliopsida</taxon>
        <taxon>eudicotyledons</taxon>
        <taxon>Gunneridae</taxon>
        <taxon>Pentapetalae</taxon>
        <taxon>rosids</taxon>
        <taxon>fabids</taxon>
        <taxon>Fabales</taxon>
        <taxon>Fabaceae</taxon>
        <taxon>Papilionoideae</taxon>
        <taxon>50 kb inversion clade</taxon>
        <taxon>NPAAA clade</taxon>
        <taxon>Hologalegina</taxon>
        <taxon>IRL clade</taxon>
        <taxon>Trifolieae</taxon>
        <taxon>Trifolium</taxon>
    </lineage>
</organism>
<reference evidence="2 3" key="1">
    <citation type="journal article" date="2018" name="Front. Plant Sci.">
        <title>Red Clover (Trifolium pratense) and Zigzag Clover (T. medium) - A Picture of Genomic Similarities and Differences.</title>
        <authorList>
            <person name="Dluhosova J."/>
            <person name="Istvanek J."/>
            <person name="Nedelnik J."/>
            <person name="Repkova J."/>
        </authorList>
    </citation>
    <scope>NUCLEOTIDE SEQUENCE [LARGE SCALE GENOMIC DNA]</scope>
    <source>
        <strain evidence="3">cv. 10/8</strain>
        <tissue evidence="2">Leaf</tissue>
    </source>
</reference>
<accession>A0A392R0K0</accession>
<protein>
    <submittedName>
        <fullName evidence="2">Uncharacterized protein</fullName>
    </submittedName>
</protein>
<dbReference type="EMBL" id="LXQA010173776">
    <property type="protein sequence ID" value="MCI29614.1"/>
    <property type="molecule type" value="Genomic_DNA"/>
</dbReference>
<sequence length="50" mass="5591">MAIPFYGSSPVSENDEDDDDDTISCCDEDLSNDADQVFDVLFQCNFYALT</sequence>
<keyword evidence="3" id="KW-1185">Reference proteome</keyword>
<feature type="region of interest" description="Disordered" evidence="1">
    <location>
        <begin position="1"/>
        <end position="26"/>
    </location>
</feature>
<dbReference type="AlphaFoldDB" id="A0A392R0K0"/>
<evidence type="ECO:0000256" key="1">
    <source>
        <dbReference type="SAM" id="MobiDB-lite"/>
    </source>
</evidence>